<sequence>MWKVSREERRASREERKAIRRTEL</sequence>
<evidence type="ECO:0000313" key="2">
    <source>
        <dbReference type="EMBL" id="MCI95860.1"/>
    </source>
</evidence>
<keyword evidence="3" id="KW-1185">Reference proteome</keyword>
<feature type="non-terminal residue" evidence="2">
    <location>
        <position position="24"/>
    </location>
</feature>
<evidence type="ECO:0000313" key="3">
    <source>
        <dbReference type="Proteomes" id="UP000265520"/>
    </source>
</evidence>
<reference evidence="2 3" key="1">
    <citation type="journal article" date="2018" name="Front. Plant Sci.">
        <title>Red Clover (Trifolium pratense) and Zigzag Clover (T. medium) - A Picture of Genomic Similarities and Differences.</title>
        <authorList>
            <person name="Dluhosova J."/>
            <person name="Istvanek J."/>
            <person name="Nedelnik J."/>
            <person name="Repkova J."/>
        </authorList>
    </citation>
    <scope>NUCLEOTIDE SEQUENCE [LARGE SCALE GENOMIC DNA]</scope>
    <source>
        <strain evidence="3">cv. 10/8</strain>
        <tissue evidence="2">Leaf</tissue>
    </source>
</reference>
<feature type="region of interest" description="Disordered" evidence="1">
    <location>
        <begin position="1"/>
        <end position="24"/>
    </location>
</feature>
<organism evidence="2 3">
    <name type="scientific">Trifolium medium</name>
    <dbReference type="NCBI Taxonomy" id="97028"/>
    <lineage>
        <taxon>Eukaryota</taxon>
        <taxon>Viridiplantae</taxon>
        <taxon>Streptophyta</taxon>
        <taxon>Embryophyta</taxon>
        <taxon>Tracheophyta</taxon>
        <taxon>Spermatophyta</taxon>
        <taxon>Magnoliopsida</taxon>
        <taxon>eudicotyledons</taxon>
        <taxon>Gunneridae</taxon>
        <taxon>Pentapetalae</taxon>
        <taxon>rosids</taxon>
        <taxon>fabids</taxon>
        <taxon>Fabales</taxon>
        <taxon>Fabaceae</taxon>
        <taxon>Papilionoideae</taxon>
        <taxon>50 kb inversion clade</taxon>
        <taxon>NPAAA clade</taxon>
        <taxon>Hologalegina</taxon>
        <taxon>IRL clade</taxon>
        <taxon>Trifolieae</taxon>
        <taxon>Trifolium</taxon>
    </lineage>
</organism>
<comment type="caution">
    <text evidence="2">The sequence shown here is derived from an EMBL/GenBank/DDBJ whole genome shotgun (WGS) entry which is preliminary data.</text>
</comment>
<dbReference type="AlphaFoldDB" id="A0A392WAV5"/>
<protein>
    <submittedName>
        <fullName evidence="2">Uncharacterized protein</fullName>
    </submittedName>
</protein>
<evidence type="ECO:0000256" key="1">
    <source>
        <dbReference type="SAM" id="MobiDB-lite"/>
    </source>
</evidence>
<accession>A0A392WAV5</accession>
<name>A0A392WAV5_9FABA</name>
<dbReference type="Proteomes" id="UP000265520">
    <property type="component" value="Unassembled WGS sequence"/>
</dbReference>
<dbReference type="EMBL" id="LXQA011398508">
    <property type="protein sequence ID" value="MCI95860.1"/>
    <property type="molecule type" value="Genomic_DNA"/>
</dbReference>
<proteinExistence type="predicted"/>